<dbReference type="PANTHER" id="PTHR35011">
    <property type="entry name" value="2,3-DIKETO-L-GULONATE TRAP TRANSPORTER SMALL PERMEASE PROTEIN YIAM"/>
    <property type="match status" value="1"/>
</dbReference>
<evidence type="ECO:0000256" key="3">
    <source>
        <dbReference type="ARBA" id="ARBA00022475"/>
    </source>
</evidence>
<evidence type="ECO:0000256" key="1">
    <source>
        <dbReference type="ARBA" id="ARBA00004429"/>
    </source>
</evidence>
<feature type="transmembrane region" description="Helical" evidence="9">
    <location>
        <begin position="157"/>
        <end position="175"/>
    </location>
</feature>
<dbReference type="Pfam" id="PF04290">
    <property type="entry name" value="DctQ"/>
    <property type="match status" value="1"/>
</dbReference>
<dbReference type="AlphaFoldDB" id="A0A432V7I4"/>
<evidence type="ECO:0000256" key="6">
    <source>
        <dbReference type="ARBA" id="ARBA00022989"/>
    </source>
</evidence>
<dbReference type="GO" id="GO:0005886">
    <property type="term" value="C:plasma membrane"/>
    <property type="evidence" value="ECO:0007669"/>
    <property type="project" value="UniProtKB-SubCell"/>
</dbReference>
<comment type="subunit">
    <text evidence="9">The complex comprises the extracytoplasmic solute receptor protein and the two transmembrane proteins.</text>
</comment>
<dbReference type="GO" id="GO:0022857">
    <property type="term" value="F:transmembrane transporter activity"/>
    <property type="evidence" value="ECO:0007669"/>
    <property type="project" value="UniProtKB-UniRule"/>
</dbReference>
<feature type="domain" description="Tripartite ATP-independent periplasmic transporters DctQ component" evidence="10">
    <location>
        <begin position="53"/>
        <end position="182"/>
    </location>
</feature>
<feature type="transmembrane region" description="Helical" evidence="9">
    <location>
        <begin position="44"/>
        <end position="65"/>
    </location>
</feature>
<comment type="function">
    <text evidence="9">Part of the tripartite ATP-independent periplasmic (TRAP) transport system.</text>
</comment>
<evidence type="ECO:0000313" key="12">
    <source>
        <dbReference type="Proteomes" id="UP000281647"/>
    </source>
</evidence>
<reference evidence="11 12" key="1">
    <citation type="submission" date="2018-11" db="EMBL/GenBank/DDBJ databases">
        <title>Pseudaminobacter arsenicus sp. nov., an arsenic-resistant bacterium isolated from arsenic-rich aquifers.</title>
        <authorList>
            <person name="Mu Y."/>
        </authorList>
    </citation>
    <scope>NUCLEOTIDE SEQUENCE [LARGE SCALE GENOMIC DNA]</scope>
    <source>
        <strain evidence="11 12">CB3</strain>
    </source>
</reference>
<evidence type="ECO:0000313" key="11">
    <source>
        <dbReference type="EMBL" id="RUM98136.1"/>
    </source>
</evidence>
<evidence type="ECO:0000256" key="8">
    <source>
        <dbReference type="ARBA" id="ARBA00038436"/>
    </source>
</evidence>
<comment type="similarity">
    <text evidence="8 9">Belongs to the TRAP transporter small permease family.</text>
</comment>
<keyword evidence="4 9" id="KW-0997">Cell inner membrane</keyword>
<evidence type="ECO:0000256" key="5">
    <source>
        <dbReference type="ARBA" id="ARBA00022692"/>
    </source>
</evidence>
<evidence type="ECO:0000256" key="4">
    <source>
        <dbReference type="ARBA" id="ARBA00022519"/>
    </source>
</evidence>
<dbReference type="PANTHER" id="PTHR35011:SF2">
    <property type="entry name" value="2,3-DIKETO-L-GULONATE TRAP TRANSPORTER SMALL PERMEASE PROTEIN YIAM"/>
    <property type="match status" value="1"/>
</dbReference>
<dbReference type="InterPro" id="IPR007387">
    <property type="entry name" value="TRAP_DctQ"/>
</dbReference>
<evidence type="ECO:0000259" key="10">
    <source>
        <dbReference type="Pfam" id="PF04290"/>
    </source>
</evidence>
<feature type="transmembrane region" description="Helical" evidence="9">
    <location>
        <begin position="71"/>
        <end position="94"/>
    </location>
</feature>
<keyword evidence="3" id="KW-1003">Cell membrane</keyword>
<comment type="subcellular location">
    <subcellularLocation>
        <location evidence="1 9">Cell inner membrane</location>
        <topology evidence="1 9">Multi-pass membrane protein</topology>
    </subcellularLocation>
</comment>
<keyword evidence="5 9" id="KW-0812">Transmembrane</keyword>
<gene>
    <name evidence="11" type="ORF">EET67_08475</name>
</gene>
<accession>A0A432V7I4</accession>
<evidence type="ECO:0000256" key="2">
    <source>
        <dbReference type="ARBA" id="ARBA00022448"/>
    </source>
</evidence>
<keyword evidence="12" id="KW-1185">Reference proteome</keyword>
<evidence type="ECO:0000256" key="9">
    <source>
        <dbReference type="RuleBase" id="RU369079"/>
    </source>
</evidence>
<organism evidence="11 12">
    <name type="scientific">Borborobacter arsenicus</name>
    <dbReference type="NCBI Taxonomy" id="1851146"/>
    <lineage>
        <taxon>Bacteria</taxon>
        <taxon>Pseudomonadati</taxon>
        <taxon>Pseudomonadota</taxon>
        <taxon>Alphaproteobacteria</taxon>
        <taxon>Hyphomicrobiales</taxon>
        <taxon>Phyllobacteriaceae</taxon>
        <taxon>Borborobacter</taxon>
    </lineage>
</organism>
<protein>
    <recommendedName>
        <fullName evidence="9">TRAP transporter small permease protein</fullName>
    </recommendedName>
</protein>
<dbReference type="OrthoDB" id="8449485at2"/>
<dbReference type="RefSeq" id="WP_128626516.1">
    <property type="nucleotide sequence ID" value="NZ_RKST01000007.1"/>
</dbReference>
<proteinExistence type="inferred from homology"/>
<keyword evidence="7 9" id="KW-0472">Membrane</keyword>
<name>A0A432V7I4_9HYPH</name>
<evidence type="ECO:0000256" key="7">
    <source>
        <dbReference type="ARBA" id="ARBA00023136"/>
    </source>
</evidence>
<comment type="caution">
    <text evidence="11">The sequence shown here is derived from an EMBL/GenBank/DDBJ whole genome shotgun (WGS) entry which is preliminary data.</text>
</comment>
<sequence>MTVRDSGLDDGLAQAITKASIEAELSNTVDETGIDKWINGVVEVFGVLVLAAITLLVFANAFLRYTFNSGIIWADEVVIALVPWLAMLGMFLSVRRREIIRIGFLIDRLTPRSRRLLLIVTELASTVAFGYLTIVSFSYLSLFGSDRSVYLSLSKGWFTSAMCIGAGLVCLAFLVEAITHFRRADDHDQLDAQHPVNVGGI</sequence>
<dbReference type="GO" id="GO:0015740">
    <property type="term" value="P:C4-dicarboxylate transport"/>
    <property type="evidence" value="ECO:0007669"/>
    <property type="project" value="TreeGrafter"/>
</dbReference>
<dbReference type="Proteomes" id="UP000281647">
    <property type="component" value="Unassembled WGS sequence"/>
</dbReference>
<keyword evidence="2 9" id="KW-0813">Transport</keyword>
<feature type="transmembrane region" description="Helical" evidence="9">
    <location>
        <begin position="115"/>
        <end position="137"/>
    </location>
</feature>
<dbReference type="EMBL" id="RKST01000007">
    <property type="protein sequence ID" value="RUM98136.1"/>
    <property type="molecule type" value="Genomic_DNA"/>
</dbReference>
<dbReference type="InterPro" id="IPR055348">
    <property type="entry name" value="DctQ"/>
</dbReference>
<keyword evidence="6 9" id="KW-1133">Transmembrane helix</keyword>